<dbReference type="GeneTree" id="ENSGT01120000272533"/>
<reference evidence="3" key="1">
    <citation type="submission" date="2025-08" db="UniProtKB">
        <authorList>
            <consortium name="Ensembl"/>
        </authorList>
    </citation>
    <scope>IDENTIFICATION</scope>
</reference>
<feature type="region of interest" description="Disordered" evidence="1">
    <location>
        <begin position="85"/>
        <end position="144"/>
    </location>
</feature>
<reference evidence="3" key="2">
    <citation type="submission" date="2025-09" db="UniProtKB">
        <authorList>
            <consortium name="Ensembl"/>
        </authorList>
    </citation>
    <scope>IDENTIFICATION</scope>
</reference>
<proteinExistence type="predicted"/>
<keyword evidence="2" id="KW-0812">Transmembrane</keyword>
<evidence type="ECO:0000313" key="3">
    <source>
        <dbReference type="Ensembl" id="ENSUPAP00010016869.1"/>
    </source>
</evidence>
<dbReference type="AlphaFoldDB" id="A0A8D2HPU9"/>
<dbReference type="Proteomes" id="UP000694417">
    <property type="component" value="Unplaced"/>
</dbReference>
<evidence type="ECO:0000256" key="2">
    <source>
        <dbReference type="SAM" id="Phobius"/>
    </source>
</evidence>
<feature type="transmembrane region" description="Helical" evidence="2">
    <location>
        <begin position="12"/>
        <end position="36"/>
    </location>
</feature>
<feature type="compositionally biased region" description="Low complexity" evidence="1">
    <location>
        <begin position="85"/>
        <end position="127"/>
    </location>
</feature>
<evidence type="ECO:0000313" key="4">
    <source>
        <dbReference type="Proteomes" id="UP000694417"/>
    </source>
</evidence>
<feature type="region of interest" description="Disordered" evidence="1">
    <location>
        <begin position="158"/>
        <end position="201"/>
    </location>
</feature>
<name>A0A8D2HPU9_UROPR</name>
<keyword evidence="4" id="KW-1185">Reference proteome</keyword>
<accession>A0A8D2HPU9</accession>
<dbReference type="Ensembl" id="ENSUPAT00010019224.1">
    <property type="protein sequence ID" value="ENSUPAP00010016869.1"/>
    <property type="gene ID" value="ENSUPAG00010013452.1"/>
</dbReference>
<keyword evidence="2" id="KW-0472">Membrane</keyword>
<keyword evidence="2" id="KW-1133">Transmembrane helix</keyword>
<organism evidence="3 4">
    <name type="scientific">Urocitellus parryii</name>
    <name type="common">Arctic ground squirrel</name>
    <name type="synonym">Spermophilus parryii</name>
    <dbReference type="NCBI Taxonomy" id="9999"/>
    <lineage>
        <taxon>Eukaryota</taxon>
        <taxon>Metazoa</taxon>
        <taxon>Chordata</taxon>
        <taxon>Craniata</taxon>
        <taxon>Vertebrata</taxon>
        <taxon>Euteleostomi</taxon>
        <taxon>Mammalia</taxon>
        <taxon>Eutheria</taxon>
        <taxon>Euarchontoglires</taxon>
        <taxon>Glires</taxon>
        <taxon>Rodentia</taxon>
        <taxon>Sciuromorpha</taxon>
        <taxon>Sciuridae</taxon>
        <taxon>Xerinae</taxon>
        <taxon>Marmotini</taxon>
        <taxon>Urocitellus</taxon>
    </lineage>
</organism>
<protein>
    <submittedName>
        <fullName evidence="3">Uncharacterized protein</fullName>
    </submittedName>
</protein>
<evidence type="ECO:0000256" key="1">
    <source>
        <dbReference type="SAM" id="MobiDB-lite"/>
    </source>
</evidence>
<sequence>MSKVNLTSSNSWYSASCCCIILRISIISCSLASSIFRNFSRSPVMAPSSSRMRSSAALAWEGQVARSAQPLLGLPLLGQPGAGVRAAPWPGRSAPAPGGRAARARPAGCAAPPGPAPGARRTPAAGRCPPPPGAARAAAASPAPPVWRQSLRSYSTVALRWPPRESPGGRQGPRGAAHTPSAKPECLKVPLSGRRPDPGSG</sequence>